<name>A0AAN8PMI6_POLSC</name>
<reference evidence="1 2" key="1">
    <citation type="submission" date="2023-10" db="EMBL/GenBank/DDBJ databases">
        <title>Genomes of two closely related lineages of the louse Polyplax serrata with different host specificities.</title>
        <authorList>
            <person name="Martinu J."/>
            <person name="Tarabai H."/>
            <person name="Stefka J."/>
            <person name="Hypsa V."/>
        </authorList>
    </citation>
    <scope>NUCLEOTIDE SEQUENCE [LARGE SCALE GENOMIC DNA]</scope>
    <source>
        <strain evidence="1">HR10_N</strain>
    </source>
</reference>
<evidence type="ECO:0000313" key="2">
    <source>
        <dbReference type="Proteomes" id="UP001372834"/>
    </source>
</evidence>
<dbReference type="Proteomes" id="UP001372834">
    <property type="component" value="Unassembled WGS sequence"/>
</dbReference>
<organism evidence="1 2">
    <name type="scientific">Polyplax serrata</name>
    <name type="common">Common mouse louse</name>
    <dbReference type="NCBI Taxonomy" id="468196"/>
    <lineage>
        <taxon>Eukaryota</taxon>
        <taxon>Metazoa</taxon>
        <taxon>Ecdysozoa</taxon>
        <taxon>Arthropoda</taxon>
        <taxon>Hexapoda</taxon>
        <taxon>Insecta</taxon>
        <taxon>Pterygota</taxon>
        <taxon>Neoptera</taxon>
        <taxon>Paraneoptera</taxon>
        <taxon>Psocodea</taxon>
        <taxon>Troctomorpha</taxon>
        <taxon>Phthiraptera</taxon>
        <taxon>Anoplura</taxon>
        <taxon>Polyplacidae</taxon>
        <taxon>Polyplax</taxon>
    </lineage>
</organism>
<comment type="caution">
    <text evidence="1">The sequence shown here is derived from an EMBL/GenBank/DDBJ whole genome shotgun (WGS) entry which is preliminary data.</text>
</comment>
<dbReference type="EMBL" id="JAWJWE010000003">
    <property type="protein sequence ID" value="KAK6639066.1"/>
    <property type="molecule type" value="Genomic_DNA"/>
</dbReference>
<gene>
    <name evidence="1" type="ORF">RUM43_007336</name>
</gene>
<sequence length="83" mass="9669">MKNKKTSEFYGSRVSTPAFIYPSLLMLQLTFYRGTQSPSCELPQIYLKITEIQWIRTGVVDREHWEQLREYTACLPFTSGSLS</sequence>
<protein>
    <submittedName>
        <fullName evidence="1">Uncharacterized protein</fullName>
    </submittedName>
</protein>
<accession>A0AAN8PMI6</accession>
<proteinExistence type="predicted"/>
<evidence type="ECO:0000313" key="1">
    <source>
        <dbReference type="EMBL" id="KAK6639066.1"/>
    </source>
</evidence>
<dbReference type="AlphaFoldDB" id="A0AAN8PMI6"/>